<name>A0ABP6ZIQ6_9ACTN</name>
<keyword evidence="2" id="KW-1185">Reference proteome</keyword>
<dbReference type="SUPFAM" id="SSF109854">
    <property type="entry name" value="DinB/YfiT-like putative metalloenzymes"/>
    <property type="match status" value="1"/>
</dbReference>
<dbReference type="Proteomes" id="UP001501490">
    <property type="component" value="Unassembled WGS sequence"/>
</dbReference>
<dbReference type="NCBIfam" id="TIGR03083">
    <property type="entry name" value="maleylpyruvate isomerase family mycothiol-dependent enzyme"/>
    <property type="match status" value="1"/>
</dbReference>
<dbReference type="NCBIfam" id="TIGR03085">
    <property type="entry name" value="TIGR03085 family metal-binding protein"/>
    <property type="match status" value="1"/>
</dbReference>
<dbReference type="RefSeq" id="WP_344802173.1">
    <property type="nucleotide sequence ID" value="NZ_BAABAB010000007.1"/>
</dbReference>
<dbReference type="EMBL" id="BAABAB010000007">
    <property type="protein sequence ID" value="GAA3611044.1"/>
    <property type="molecule type" value="Genomic_DNA"/>
</dbReference>
<organism evidence="1 2">
    <name type="scientific">Microlunatus ginsengisoli</name>
    <dbReference type="NCBI Taxonomy" id="363863"/>
    <lineage>
        <taxon>Bacteria</taxon>
        <taxon>Bacillati</taxon>
        <taxon>Actinomycetota</taxon>
        <taxon>Actinomycetes</taxon>
        <taxon>Propionibacteriales</taxon>
        <taxon>Propionibacteriaceae</taxon>
        <taxon>Microlunatus</taxon>
    </lineage>
</organism>
<accession>A0ABP6ZIQ6</accession>
<proteinExistence type="predicted"/>
<evidence type="ECO:0000313" key="1">
    <source>
        <dbReference type="EMBL" id="GAA3611044.1"/>
    </source>
</evidence>
<evidence type="ECO:0000313" key="2">
    <source>
        <dbReference type="Proteomes" id="UP001501490"/>
    </source>
</evidence>
<dbReference type="InterPro" id="IPR034660">
    <property type="entry name" value="DinB/YfiT-like"/>
</dbReference>
<comment type="caution">
    <text evidence="1">The sequence shown here is derived from an EMBL/GenBank/DDBJ whole genome shotgun (WGS) entry which is preliminary data.</text>
</comment>
<dbReference type="InterPro" id="IPR017517">
    <property type="entry name" value="Maleyloyr_isom"/>
</dbReference>
<gene>
    <name evidence="1" type="ORF">GCM10022236_10950</name>
</gene>
<dbReference type="InterPro" id="IPR017519">
    <property type="entry name" value="CHP03085"/>
</dbReference>
<reference evidence="2" key="1">
    <citation type="journal article" date="2019" name="Int. J. Syst. Evol. Microbiol.">
        <title>The Global Catalogue of Microorganisms (GCM) 10K type strain sequencing project: providing services to taxonomists for standard genome sequencing and annotation.</title>
        <authorList>
            <consortium name="The Broad Institute Genomics Platform"/>
            <consortium name="The Broad Institute Genome Sequencing Center for Infectious Disease"/>
            <person name="Wu L."/>
            <person name="Ma J."/>
        </authorList>
    </citation>
    <scope>NUCLEOTIDE SEQUENCE [LARGE SCALE GENOMIC DNA]</scope>
    <source>
        <strain evidence="2">JCM 16929</strain>
    </source>
</reference>
<protein>
    <submittedName>
        <fullName evidence="1">TIGR03085 family metal-binding protein</fullName>
    </submittedName>
</protein>
<sequence>MTASAAKTFVRSERAALCDLFDKLGPDHPTLCAGWETHDLAAHLWIRENDPIGAGGIAIKPLGGWYERRAAEAKQRWPYAELVDKIRVGPRTLSPFAIPGVDAAANSLEFFVHHEDVRRAGDAAQPARPLDPEVEDLIWRRLKLLARGWFRRAQVGVVLERLDGARDAGGSAGPDSIRAVAGSPIVTLVGEPSELLLFANGRTSVAEVKIIGEPAAIDLLHAADLRV</sequence>